<dbReference type="AlphaFoldDB" id="A0A7X5KM15"/>
<feature type="domain" description="Flavodoxin-like" evidence="1">
    <location>
        <begin position="5"/>
        <end position="164"/>
    </location>
</feature>
<dbReference type="InterPro" id="IPR026816">
    <property type="entry name" value="Flavodoxin_dom"/>
</dbReference>
<dbReference type="Proteomes" id="UP000461585">
    <property type="component" value="Unassembled WGS sequence"/>
</dbReference>
<gene>
    <name evidence="2" type="ORF">GXN74_06835</name>
</gene>
<name>A0A7X5KM15_9FIRM</name>
<organism evidence="2 3">
    <name type="scientific">Anaerotalea alkaliphila</name>
    <dbReference type="NCBI Taxonomy" id="2662126"/>
    <lineage>
        <taxon>Bacteria</taxon>
        <taxon>Bacillati</taxon>
        <taxon>Bacillota</taxon>
        <taxon>Clostridia</taxon>
        <taxon>Eubacteriales</taxon>
        <taxon>Anaerotalea</taxon>
    </lineage>
</organism>
<reference evidence="2 3" key="1">
    <citation type="submission" date="2020-01" db="EMBL/GenBank/DDBJ databases">
        <title>Anaeroalcalibacter tamaniensis gen. nov., sp. nov., moderately halophilic strictly anaerobic fermenter bacterium from mud volcano of Taman peninsula.</title>
        <authorList>
            <person name="Frolova A."/>
            <person name="Merkel A.Y."/>
            <person name="Slobodkin A.I."/>
        </authorList>
    </citation>
    <scope>NUCLEOTIDE SEQUENCE [LARGE SCALE GENOMIC DNA]</scope>
    <source>
        <strain evidence="2 3">F-3ap</strain>
    </source>
</reference>
<dbReference type="InterPro" id="IPR052200">
    <property type="entry name" value="Protoporphyrinogen_IX_DH"/>
</dbReference>
<dbReference type="GO" id="GO:0010181">
    <property type="term" value="F:FMN binding"/>
    <property type="evidence" value="ECO:0007669"/>
    <property type="project" value="InterPro"/>
</dbReference>
<accession>A0A7X5KM15</accession>
<dbReference type="RefSeq" id="WP_162370185.1">
    <property type="nucleotide sequence ID" value="NZ_JAAEEH010000015.1"/>
</dbReference>
<dbReference type="Pfam" id="PF12724">
    <property type="entry name" value="Flavodoxin_5"/>
    <property type="match status" value="1"/>
</dbReference>
<evidence type="ECO:0000259" key="1">
    <source>
        <dbReference type="PROSITE" id="PS50902"/>
    </source>
</evidence>
<evidence type="ECO:0000313" key="3">
    <source>
        <dbReference type="Proteomes" id="UP000461585"/>
    </source>
</evidence>
<comment type="caution">
    <text evidence="2">The sequence shown here is derived from an EMBL/GenBank/DDBJ whole genome shotgun (WGS) entry which is preliminary data.</text>
</comment>
<protein>
    <submittedName>
        <fullName evidence="2">Flavodoxin</fullName>
    </submittedName>
</protein>
<keyword evidence="3" id="KW-1185">Reference proteome</keyword>
<evidence type="ECO:0000313" key="2">
    <source>
        <dbReference type="EMBL" id="NDL67456.1"/>
    </source>
</evidence>
<dbReference type="GO" id="GO:0006783">
    <property type="term" value="P:heme biosynthetic process"/>
    <property type="evidence" value="ECO:0007669"/>
    <property type="project" value="TreeGrafter"/>
</dbReference>
<sequence>MGERILVAYGSKHGATAEIAERIGVVLRRRGEQVDVFPAQKVKDLSPYGQVVLGSSVYMGLWRKGAAGFLKRNEKELGKVPVWLFSSGPTGPGDPEKLLEGWRYPESLRAVVERVGPKGTACFGGKLDAEKMSAFERMVIKMVKAPTGDFRDWEAVEAWAEGIAGNQALGGSGR</sequence>
<dbReference type="Gene3D" id="3.40.50.360">
    <property type="match status" value="1"/>
</dbReference>
<dbReference type="PANTHER" id="PTHR38030">
    <property type="entry name" value="PROTOPORPHYRINOGEN IX DEHYDROGENASE [MENAQUINONE]"/>
    <property type="match status" value="1"/>
</dbReference>
<dbReference type="SUPFAM" id="SSF52218">
    <property type="entry name" value="Flavoproteins"/>
    <property type="match status" value="1"/>
</dbReference>
<dbReference type="PROSITE" id="PS50902">
    <property type="entry name" value="FLAVODOXIN_LIKE"/>
    <property type="match status" value="1"/>
</dbReference>
<dbReference type="InterPro" id="IPR029039">
    <property type="entry name" value="Flavoprotein-like_sf"/>
</dbReference>
<dbReference type="GO" id="GO:0070819">
    <property type="term" value="F:menaquinone-dependent protoporphyrinogen oxidase activity"/>
    <property type="evidence" value="ECO:0007669"/>
    <property type="project" value="TreeGrafter"/>
</dbReference>
<dbReference type="GO" id="GO:0016651">
    <property type="term" value="F:oxidoreductase activity, acting on NAD(P)H"/>
    <property type="evidence" value="ECO:0007669"/>
    <property type="project" value="UniProtKB-ARBA"/>
</dbReference>
<dbReference type="InterPro" id="IPR008254">
    <property type="entry name" value="Flavodoxin/NO_synth"/>
</dbReference>
<dbReference type="EMBL" id="JAAEEH010000015">
    <property type="protein sequence ID" value="NDL67456.1"/>
    <property type="molecule type" value="Genomic_DNA"/>
</dbReference>
<dbReference type="PANTHER" id="PTHR38030:SF2">
    <property type="entry name" value="PROTOPORPHYRINOGEN IX DEHYDROGENASE [QUINONE]"/>
    <property type="match status" value="1"/>
</dbReference>
<proteinExistence type="predicted"/>